<keyword evidence="2" id="KW-1003">Cell membrane</keyword>
<feature type="domain" description="Trypanosome variant surface glycoprotein A-type N-terminal" evidence="8">
    <location>
        <begin position="45"/>
        <end position="267"/>
    </location>
</feature>
<dbReference type="Gene3D" id="3.90.150.10">
    <property type="entry name" value="Variant Surface Glycoprotein, subunit A domain 1"/>
    <property type="match status" value="1"/>
</dbReference>
<dbReference type="VEuPathDB" id="TriTrypDB:TcIL3000_1_100"/>
<feature type="chain" id="PRO_5003410018" evidence="7">
    <location>
        <begin position="31"/>
        <end position="402"/>
    </location>
</feature>
<comment type="subcellular location">
    <subcellularLocation>
        <location evidence="1">Cell membrane</location>
        <topology evidence="1">Lipid-anchor</topology>
        <topology evidence="1">GPI-anchor</topology>
    </subcellularLocation>
</comment>
<name>G0UIQ2_TRYCI</name>
<keyword evidence="4" id="KW-0472">Membrane</keyword>
<evidence type="ECO:0000256" key="1">
    <source>
        <dbReference type="ARBA" id="ARBA00004609"/>
    </source>
</evidence>
<evidence type="ECO:0000259" key="8">
    <source>
        <dbReference type="Pfam" id="PF00913"/>
    </source>
</evidence>
<proteinExistence type="predicted"/>
<evidence type="ECO:0000256" key="2">
    <source>
        <dbReference type="ARBA" id="ARBA00022475"/>
    </source>
</evidence>
<keyword evidence="5" id="KW-0325">Glycoprotein</keyword>
<dbReference type="Pfam" id="PF00913">
    <property type="entry name" value="Trypan_glycop"/>
    <property type="match status" value="1"/>
</dbReference>
<dbReference type="AlphaFoldDB" id="G0UIQ2"/>
<dbReference type="GO" id="GO:0005886">
    <property type="term" value="C:plasma membrane"/>
    <property type="evidence" value="ECO:0007669"/>
    <property type="project" value="UniProtKB-SubCell"/>
</dbReference>
<dbReference type="EMBL" id="HE575314">
    <property type="protein sequence ID" value="CCC89252.1"/>
    <property type="molecule type" value="Genomic_DNA"/>
</dbReference>
<feature type="signal peptide" evidence="7">
    <location>
        <begin position="1"/>
        <end position="30"/>
    </location>
</feature>
<evidence type="ECO:0000256" key="4">
    <source>
        <dbReference type="ARBA" id="ARBA00023136"/>
    </source>
</evidence>
<keyword evidence="6" id="KW-0449">Lipoprotein</keyword>
<evidence type="ECO:0000256" key="6">
    <source>
        <dbReference type="ARBA" id="ARBA00023288"/>
    </source>
</evidence>
<evidence type="ECO:0000313" key="9">
    <source>
        <dbReference type="EMBL" id="CCC89252.1"/>
    </source>
</evidence>
<keyword evidence="3" id="KW-0336">GPI-anchor</keyword>
<evidence type="ECO:0000256" key="5">
    <source>
        <dbReference type="ARBA" id="ARBA00023180"/>
    </source>
</evidence>
<dbReference type="GO" id="GO:0098552">
    <property type="term" value="C:side of membrane"/>
    <property type="evidence" value="ECO:0007669"/>
    <property type="project" value="UniProtKB-KW"/>
</dbReference>
<protein>
    <submittedName>
        <fullName evidence="9">Uncharacterized protein TCIL3000_1_100</fullName>
    </submittedName>
</protein>
<keyword evidence="7" id="KW-0732">Signal</keyword>
<dbReference type="InterPro" id="IPR001812">
    <property type="entry name" value="Trypano_VSG_A_N_dom"/>
</dbReference>
<organism evidence="9">
    <name type="scientific">Trypanosoma congolense (strain IL3000)</name>
    <dbReference type="NCBI Taxonomy" id="1068625"/>
    <lineage>
        <taxon>Eukaryota</taxon>
        <taxon>Discoba</taxon>
        <taxon>Euglenozoa</taxon>
        <taxon>Kinetoplastea</taxon>
        <taxon>Metakinetoplastina</taxon>
        <taxon>Trypanosomatida</taxon>
        <taxon>Trypanosomatidae</taxon>
        <taxon>Trypanosoma</taxon>
        <taxon>Nannomonas</taxon>
    </lineage>
</organism>
<accession>G0UIQ2</accession>
<dbReference type="GO" id="GO:0042783">
    <property type="term" value="P:symbiont-mediated evasion of host immune response"/>
    <property type="evidence" value="ECO:0007669"/>
    <property type="project" value="InterPro"/>
</dbReference>
<evidence type="ECO:0000256" key="7">
    <source>
        <dbReference type="SAM" id="SignalP"/>
    </source>
</evidence>
<sequence>MQDRKMKKSQGIVVLLVVCSVATHITSADGTETNKADFLSLGQARAVCSTSRMLKGVYVYVASAVDEYQKKYDEVEMIRDVARLKVLGRVTLNLRCGLEAAFLLYIQDRLNVMRASLEKLRRAATKAAGSAGIAAGRLDEFISIFKQSHGKTGHDKNCAGVQGNVVDDLKLLLKECYKGSSSKDYFHEVDDGIVAPTFNNFDEALTSMLKTQVLEVSDAGAGGDADNSRSCHLAVINATESYVNESTPTNSIRWGAGVLQVNAGEPSKAVWSTNPSVEVPVFRDASTHFKEFREALNEIRQVYIDLKEDWTMEKVSRSDIQGILSTLKRNRFEQNGTFSFRRLSSLDDATRKNWLPEWNDVKINEKVLEEELALCEGKNGVDLVSKVLFSWLVSLTLLLSLI</sequence>
<dbReference type="SUPFAM" id="SSF58087">
    <property type="entry name" value="Variant surface glycoprotein (N-terminal domain)"/>
    <property type="match status" value="1"/>
</dbReference>
<reference evidence="9" key="1">
    <citation type="journal article" date="2012" name="Proc. Natl. Acad. Sci. U.S.A.">
        <title>Antigenic diversity is generated by distinct evolutionary mechanisms in African trypanosome species.</title>
        <authorList>
            <person name="Jackson A.P."/>
            <person name="Berry A."/>
            <person name="Aslett M."/>
            <person name="Allison H.C."/>
            <person name="Burton P."/>
            <person name="Vavrova-Anderson J."/>
            <person name="Brown R."/>
            <person name="Browne H."/>
            <person name="Corton N."/>
            <person name="Hauser H."/>
            <person name="Gamble J."/>
            <person name="Gilderthorp R."/>
            <person name="Marcello L."/>
            <person name="McQuillan J."/>
            <person name="Otto T.D."/>
            <person name="Quail M.A."/>
            <person name="Sanders M.J."/>
            <person name="van Tonder A."/>
            <person name="Ginger M.L."/>
            <person name="Field M.C."/>
            <person name="Barry J.D."/>
            <person name="Hertz-Fowler C."/>
            <person name="Berriman M."/>
        </authorList>
    </citation>
    <scope>NUCLEOTIDE SEQUENCE</scope>
    <source>
        <strain evidence="9">IL3000</strain>
    </source>
</reference>
<evidence type="ECO:0000256" key="3">
    <source>
        <dbReference type="ARBA" id="ARBA00022622"/>
    </source>
</evidence>
<gene>
    <name evidence="9" type="ORF">TCIL3000_1_100</name>
</gene>